<dbReference type="Pfam" id="PF25872">
    <property type="entry name" value="HTH_77"/>
    <property type="match status" value="1"/>
</dbReference>
<dbReference type="PANTHER" id="PTHR47691:SF3">
    <property type="entry name" value="HTH-TYPE TRANSCRIPTIONAL REGULATOR RV0890C-RELATED"/>
    <property type="match status" value="1"/>
</dbReference>
<dbReference type="Pfam" id="PF00486">
    <property type="entry name" value="Trans_reg_C"/>
    <property type="match status" value="1"/>
</dbReference>
<dbReference type="PROSITE" id="PS51755">
    <property type="entry name" value="OMPR_PHOB"/>
    <property type="match status" value="1"/>
</dbReference>
<dbReference type="CDD" id="cd00383">
    <property type="entry name" value="trans_reg_C"/>
    <property type="match status" value="1"/>
</dbReference>
<dbReference type="Gene3D" id="1.25.40.10">
    <property type="entry name" value="Tetratricopeptide repeat domain"/>
    <property type="match status" value="2"/>
</dbReference>
<sequence length="974" mass="105762">MGLAFSVSCNGLQRRVSRDEQTSENHRRNPLPKDVLSFGPFSLFTAERLLKKGDEPIPLGGRALDILIALAERPGEVVTHKELISTAWPDVTVEEANLRFQMAALRKALGDGRGGARYISNIAGRGYCFVAPVTRSTAARTVPVTAIATTERVQKLPPRPARMVGRDDTVRSLAHQIQMWRFVSIVGPGGIGKTTVAISVAHNLTDRFRDAVFFIDLAALTDPQLVVTAIASALGFAVQTQDPVVSLLAFIGDRKILLVLDNCEHVIGIAAALAERIVSEAPQAHILATSREALRVEGEHVHLLYSLDCPPENAGLTAMEALRYPAAQLFMERAAASGYGAALSDIDAPIVARSCRRLDGVALAIELAASRVGSLGIRETAELLDNRFGLLWQGRRTALPRHETLNAMLDWSYNLLSEREKVVLCRLSVFVGAFTLQAAGSVASETEVDEADATDAVASLVAKSLISTTVINESTYYRLLDTTRAYAAAKLGARGEAARIARRHAIFYSRFLEHDEIIQSLFGEHDLSGYAPHIGNVRAALGWALSDNGDAAVGIELATWAAPLFFGLSLFEECRGWCERALAALDDASRGTRQEMILQQALAMSSMYTRGHNDQVRVAIERGLALAEALEDRPRQLRLLVGLNLFLGRLGDVRGALAVAEQGGVIAQAAKHPAGTVWAECWVGNAHHFLGNQAAAQLHLERGTALAVELGTFNANFFVFDFRSIAMIFLARALWLRGFSDQALRFVRGAIDEAASRDHPVPTCISLVYASTLLLWTGDLPGTSDLIEQLIVHAGRHSLAPYRALGIALKGELAIARDEPEAGLDLLRSALETLRAQQYNLQITGFIGGLAEGLRKTGQFEEALLTINGAIARATNGGVEFNLSELLRIKAQILAAQHDRESAMNCLTEALTVARAQSALAWELRSSMALARMLSEDGQRDQARHTLALVYDRFTEGFETADLRLARALLEDLR</sequence>
<dbReference type="GO" id="GO:0000160">
    <property type="term" value="P:phosphorelay signal transduction system"/>
    <property type="evidence" value="ECO:0007669"/>
    <property type="project" value="InterPro"/>
</dbReference>
<dbReference type="Gene3D" id="3.40.50.300">
    <property type="entry name" value="P-loop containing nucleotide triphosphate hydrolases"/>
    <property type="match status" value="1"/>
</dbReference>
<evidence type="ECO:0000256" key="2">
    <source>
        <dbReference type="PROSITE-ProRule" id="PRU01091"/>
    </source>
</evidence>
<dbReference type="InterPro" id="IPR036388">
    <property type="entry name" value="WH-like_DNA-bd_sf"/>
</dbReference>
<dbReference type="PANTHER" id="PTHR47691">
    <property type="entry name" value="REGULATOR-RELATED"/>
    <property type="match status" value="1"/>
</dbReference>
<dbReference type="EMBL" id="LT670818">
    <property type="protein sequence ID" value="SHG77173.1"/>
    <property type="molecule type" value="Genomic_DNA"/>
</dbReference>
<dbReference type="SUPFAM" id="SSF46894">
    <property type="entry name" value="C-terminal effector domain of the bipartite response regulators"/>
    <property type="match status" value="1"/>
</dbReference>
<organism evidence="4 5">
    <name type="scientific">Bradyrhizobium erythrophlei</name>
    <dbReference type="NCBI Taxonomy" id="1437360"/>
    <lineage>
        <taxon>Bacteria</taxon>
        <taxon>Pseudomonadati</taxon>
        <taxon>Pseudomonadota</taxon>
        <taxon>Alphaproteobacteria</taxon>
        <taxon>Hyphomicrobiales</taxon>
        <taxon>Nitrobacteraceae</taxon>
        <taxon>Bradyrhizobium</taxon>
    </lineage>
</organism>
<dbReference type="GO" id="GO:0003677">
    <property type="term" value="F:DNA binding"/>
    <property type="evidence" value="ECO:0007669"/>
    <property type="project" value="UniProtKB-UniRule"/>
</dbReference>
<dbReference type="PRINTS" id="PR00364">
    <property type="entry name" value="DISEASERSIST"/>
</dbReference>
<keyword evidence="1 2" id="KW-0238">DNA-binding</keyword>
<dbReference type="InterPro" id="IPR016032">
    <property type="entry name" value="Sig_transdc_resp-reg_C-effctor"/>
</dbReference>
<protein>
    <submittedName>
        <fullName evidence="4">Predicted ATPase</fullName>
    </submittedName>
</protein>
<evidence type="ECO:0000313" key="5">
    <source>
        <dbReference type="Proteomes" id="UP000190675"/>
    </source>
</evidence>
<evidence type="ECO:0000259" key="3">
    <source>
        <dbReference type="PROSITE" id="PS51755"/>
    </source>
</evidence>
<reference evidence="4 5" key="1">
    <citation type="submission" date="2016-11" db="EMBL/GenBank/DDBJ databases">
        <authorList>
            <person name="Jaros S."/>
            <person name="Januszkiewicz K."/>
            <person name="Wedrychowicz H."/>
        </authorList>
    </citation>
    <scope>NUCLEOTIDE SEQUENCE [LARGE SCALE GENOMIC DNA]</scope>
    <source>
        <strain evidence="4 5">GAS242</strain>
    </source>
</reference>
<dbReference type="InterPro" id="IPR027417">
    <property type="entry name" value="P-loop_NTPase"/>
</dbReference>
<dbReference type="SUPFAM" id="SSF52540">
    <property type="entry name" value="P-loop containing nucleoside triphosphate hydrolases"/>
    <property type="match status" value="1"/>
</dbReference>
<proteinExistence type="predicted"/>
<name>A0A1M5MK85_9BRAD</name>
<evidence type="ECO:0000313" key="4">
    <source>
        <dbReference type="EMBL" id="SHG77173.1"/>
    </source>
</evidence>
<feature type="domain" description="OmpR/PhoB-type" evidence="3">
    <location>
        <begin position="33"/>
        <end position="131"/>
    </location>
</feature>
<dbReference type="AlphaFoldDB" id="A0A1M5MK85"/>
<dbReference type="SUPFAM" id="SSF48452">
    <property type="entry name" value="TPR-like"/>
    <property type="match status" value="1"/>
</dbReference>
<dbReference type="InterPro" id="IPR001867">
    <property type="entry name" value="OmpR/PhoB-type_DNA-bd"/>
</dbReference>
<dbReference type="InterPro" id="IPR058852">
    <property type="entry name" value="HTH_77"/>
</dbReference>
<dbReference type="InterPro" id="IPR011990">
    <property type="entry name" value="TPR-like_helical_dom_sf"/>
</dbReference>
<dbReference type="Gene3D" id="1.10.10.10">
    <property type="entry name" value="Winged helix-like DNA-binding domain superfamily/Winged helix DNA-binding domain"/>
    <property type="match status" value="1"/>
</dbReference>
<evidence type="ECO:0000256" key="1">
    <source>
        <dbReference type="ARBA" id="ARBA00023125"/>
    </source>
</evidence>
<dbReference type="SMART" id="SM00862">
    <property type="entry name" value="Trans_reg_C"/>
    <property type="match status" value="1"/>
</dbReference>
<dbReference type="Proteomes" id="UP000190675">
    <property type="component" value="Chromosome I"/>
</dbReference>
<accession>A0A1M5MK85</accession>
<dbReference type="GO" id="GO:0006355">
    <property type="term" value="P:regulation of DNA-templated transcription"/>
    <property type="evidence" value="ECO:0007669"/>
    <property type="project" value="InterPro"/>
</dbReference>
<feature type="DNA-binding region" description="OmpR/PhoB-type" evidence="2">
    <location>
        <begin position="33"/>
        <end position="131"/>
    </location>
</feature>
<gene>
    <name evidence="4" type="ORF">SAMN05444169_4052</name>
</gene>